<evidence type="ECO:0000256" key="2">
    <source>
        <dbReference type="ARBA" id="ARBA00022598"/>
    </source>
</evidence>
<dbReference type="InterPro" id="IPR006195">
    <property type="entry name" value="aa-tRNA-synth_II"/>
</dbReference>
<dbReference type="Gene3D" id="3.30.1360.30">
    <property type="entry name" value="GAD-like domain"/>
    <property type="match status" value="1"/>
</dbReference>
<evidence type="ECO:0000256" key="3">
    <source>
        <dbReference type="ARBA" id="ARBA00022741"/>
    </source>
</evidence>
<dbReference type="Proteomes" id="UP000070501">
    <property type="component" value="Unassembled WGS sequence"/>
</dbReference>
<dbReference type="InterPro" id="IPR045864">
    <property type="entry name" value="aa-tRNA-synth_II/BPL/LPL"/>
</dbReference>
<comment type="similarity">
    <text evidence="1">Belongs to the class-II aminoacyl-tRNA synthetase family. Type 1 subfamily.</text>
</comment>
<sequence length="735" mass="82240">MFRPLPRLLSRHSAGSRAQLMLRRLTPSASSPTRQFTNHCGLRDQTRREEDRVSADDLKGAVNVPSGGRSEIVSREAWLQLVDSFDIPPQSTVTHGEIGTVYGFLGKRRDKSSQLSFCSLEGDGINYQIVSNSAGEGMDKDTQHDRRKEHENLKAIPSYSPVAVTGKFHTVVGTEAQKQRAFDIELLSIRSLNQFPKDIIVSKNAVWSPKQRHLQMRFDRDLRDRLFLRAQLQSVMRDTLSRMRFVEVETPVLFKSTPEGAREFLVPTRKRGHAYALPQSPQQYKQLLMAGGVRKYFQFAKCFRDEDHRSDRQPEFTQLDLEMSFADDEAVMRSVELIVNDVFTYISSKCTVSVENCAYHITPGSEPIKPENAVNVESRQASEAFCVAQAGKDFFPRYSYQDVMSKYGSDKPDLRIAEPFASQITRIDHFLPANFVGMITKHDSPIVEAFRFRPNETAETSSQLIKKFMDNLPNTPLKLDPASTPGVFVIDSKRPVRGLSALGHEAGNELLEMHSESWSPLEDGDIVMIHARKNEAFKGGSTDAGKLRTALYHMLVEDGIIPKDYSFKFLWVNNFPLFTPDGDDPGQGGSAGFSATHHPFTLPATPEDLSLLSTDPLAVKAAHYDLVLNGVEVGGGSRRIHVAELQEYIMRDVLKMSDQGVAQFSHLIEALRAGCPPHAGFAFGFDRLLSILCDVPSVRDVIAFPKNNKGEDMLVGSPSRTTPEQEKIYGLQGKK</sequence>
<dbReference type="PROSITE" id="PS50862">
    <property type="entry name" value="AA_TRNA_LIGASE_II"/>
    <property type="match status" value="1"/>
</dbReference>
<dbReference type="GO" id="GO:0005524">
    <property type="term" value="F:ATP binding"/>
    <property type="evidence" value="ECO:0007669"/>
    <property type="project" value="UniProtKB-KW"/>
</dbReference>
<evidence type="ECO:0000256" key="5">
    <source>
        <dbReference type="ARBA" id="ARBA00022917"/>
    </source>
</evidence>
<dbReference type="GO" id="GO:0005739">
    <property type="term" value="C:mitochondrion"/>
    <property type="evidence" value="ECO:0007669"/>
    <property type="project" value="TreeGrafter"/>
</dbReference>
<dbReference type="OrthoDB" id="439710at2759"/>
<dbReference type="HAMAP" id="MF_00044">
    <property type="entry name" value="Asp_tRNA_synth_type1"/>
    <property type="match status" value="1"/>
</dbReference>
<keyword evidence="10" id="KW-1185">Reference proteome</keyword>
<dbReference type="NCBIfam" id="TIGR00459">
    <property type="entry name" value="aspS_bact"/>
    <property type="match status" value="1"/>
</dbReference>
<gene>
    <name evidence="9" type="ORF">Micbo1qcDRAFT_31169</name>
</gene>
<feature type="domain" description="Aminoacyl-transfer RNA synthetases class-II family profile" evidence="8">
    <location>
        <begin position="228"/>
        <end position="718"/>
    </location>
</feature>
<keyword evidence="4" id="KW-0067">ATP-binding</keyword>
<proteinExistence type="inferred from homology"/>
<feature type="region of interest" description="Disordered" evidence="7">
    <location>
        <begin position="28"/>
        <end position="53"/>
    </location>
</feature>
<dbReference type="STRING" id="196109.A0A136JG57"/>
<dbReference type="InterPro" id="IPR004364">
    <property type="entry name" value="Aa-tRNA-synt_II"/>
</dbReference>
<evidence type="ECO:0000256" key="7">
    <source>
        <dbReference type="SAM" id="MobiDB-lite"/>
    </source>
</evidence>
<dbReference type="InParanoid" id="A0A136JG57"/>
<dbReference type="InterPro" id="IPR002312">
    <property type="entry name" value="Asp/Asn-tRNA-synth_IIb"/>
</dbReference>
<dbReference type="EMBL" id="KQ964246">
    <property type="protein sequence ID" value="KXJ96137.1"/>
    <property type="molecule type" value="Genomic_DNA"/>
</dbReference>
<dbReference type="PRINTS" id="PR01042">
    <property type="entry name" value="TRNASYNTHASP"/>
</dbReference>
<dbReference type="PANTHER" id="PTHR22594:SF5">
    <property type="entry name" value="ASPARTATE--TRNA LIGASE, MITOCHONDRIAL"/>
    <property type="match status" value="1"/>
</dbReference>
<accession>A0A136JG57</accession>
<keyword evidence="5" id="KW-0648">Protein biosynthesis</keyword>
<keyword evidence="2" id="KW-0436">Ligase</keyword>
<name>A0A136JG57_9PEZI</name>
<dbReference type="Gene3D" id="3.30.930.10">
    <property type="entry name" value="Bira Bifunctional Protein, Domain 2"/>
    <property type="match status" value="1"/>
</dbReference>
<organism evidence="9 10">
    <name type="scientific">Microdochium bolleyi</name>
    <dbReference type="NCBI Taxonomy" id="196109"/>
    <lineage>
        <taxon>Eukaryota</taxon>
        <taxon>Fungi</taxon>
        <taxon>Dikarya</taxon>
        <taxon>Ascomycota</taxon>
        <taxon>Pezizomycotina</taxon>
        <taxon>Sordariomycetes</taxon>
        <taxon>Xylariomycetidae</taxon>
        <taxon>Xylariales</taxon>
        <taxon>Microdochiaceae</taxon>
        <taxon>Microdochium</taxon>
    </lineage>
</organism>
<dbReference type="GO" id="GO:0004815">
    <property type="term" value="F:aspartate-tRNA ligase activity"/>
    <property type="evidence" value="ECO:0007669"/>
    <property type="project" value="TreeGrafter"/>
</dbReference>
<evidence type="ECO:0000256" key="4">
    <source>
        <dbReference type="ARBA" id="ARBA00022840"/>
    </source>
</evidence>
<dbReference type="PANTHER" id="PTHR22594">
    <property type="entry name" value="ASPARTYL/LYSYL-TRNA SYNTHETASE"/>
    <property type="match status" value="1"/>
</dbReference>
<feature type="compositionally biased region" description="Polar residues" evidence="7">
    <location>
        <begin position="28"/>
        <end position="38"/>
    </location>
</feature>
<dbReference type="SUPFAM" id="SSF55681">
    <property type="entry name" value="Class II aaRS and biotin synthetases"/>
    <property type="match status" value="1"/>
</dbReference>
<dbReference type="AlphaFoldDB" id="A0A136JG57"/>
<reference evidence="10" key="1">
    <citation type="submission" date="2016-02" db="EMBL/GenBank/DDBJ databases">
        <title>Draft genome sequence of Microdochium bolleyi, a fungal endophyte of beachgrass.</title>
        <authorList>
            <consortium name="DOE Joint Genome Institute"/>
            <person name="David A.S."/>
            <person name="May G."/>
            <person name="Haridas S."/>
            <person name="Lim J."/>
            <person name="Wang M."/>
            <person name="Labutti K."/>
            <person name="Lipzen A."/>
            <person name="Barry K."/>
            <person name="Grigoriev I.V."/>
        </authorList>
    </citation>
    <scope>NUCLEOTIDE SEQUENCE [LARGE SCALE GENOMIC DNA]</scope>
    <source>
        <strain evidence="10">J235TASD1</strain>
    </source>
</reference>
<feature type="compositionally biased region" description="Basic and acidic residues" evidence="7">
    <location>
        <begin position="41"/>
        <end position="53"/>
    </location>
</feature>
<keyword evidence="3" id="KW-0547">Nucleotide-binding</keyword>
<evidence type="ECO:0000259" key="8">
    <source>
        <dbReference type="PROSITE" id="PS50862"/>
    </source>
</evidence>
<evidence type="ECO:0000313" key="9">
    <source>
        <dbReference type="EMBL" id="KXJ96137.1"/>
    </source>
</evidence>
<feature type="region of interest" description="Disordered" evidence="7">
    <location>
        <begin position="715"/>
        <end position="735"/>
    </location>
</feature>
<keyword evidence="6 9" id="KW-0030">Aminoacyl-tRNA synthetase</keyword>
<dbReference type="Pfam" id="PF00152">
    <property type="entry name" value="tRNA-synt_2"/>
    <property type="match status" value="1"/>
</dbReference>
<dbReference type="InterPro" id="IPR004115">
    <property type="entry name" value="GAD-like_sf"/>
</dbReference>
<protein>
    <submittedName>
        <fullName evidence="9">tRNA synthetases class II-domain-containing protein</fullName>
    </submittedName>
</protein>
<evidence type="ECO:0000256" key="1">
    <source>
        <dbReference type="ARBA" id="ARBA00006303"/>
    </source>
</evidence>
<dbReference type="FunCoup" id="A0A136JG57">
    <property type="interactions" value="605"/>
</dbReference>
<evidence type="ECO:0000256" key="6">
    <source>
        <dbReference type="ARBA" id="ARBA00023146"/>
    </source>
</evidence>
<evidence type="ECO:0000313" key="10">
    <source>
        <dbReference type="Proteomes" id="UP000070501"/>
    </source>
</evidence>
<dbReference type="InterPro" id="IPR004524">
    <property type="entry name" value="Asp-tRNA-ligase_1"/>
</dbReference>
<dbReference type="GO" id="GO:0006422">
    <property type="term" value="P:aspartyl-tRNA aminoacylation"/>
    <property type="evidence" value="ECO:0007669"/>
    <property type="project" value="TreeGrafter"/>
</dbReference>